<accession>A0ABW2NYR6</accession>
<evidence type="ECO:0000313" key="2">
    <source>
        <dbReference type="EMBL" id="MFC7382543.1"/>
    </source>
</evidence>
<sequence>MTLRMAFAGLIMLCASMAAAGAVFATTYPRGGPAGATCPTHAG</sequence>
<dbReference type="Proteomes" id="UP001596496">
    <property type="component" value="Unassembled WGS sequence"/>
</dbReference>
<protein>
    <submittedName>
        <fullName evidence="2">Uncharacterized protein</fullName>
    </submittedName>
</protein>
<comment type="caution">
    <text evidence="2">The sequence shown here is derived from an EMBL/GenBank/DDBJ whole genome shotgun (WGS) entry which is preliminary data.</text>
</comment>
<gene>
    <name evidence="2" type="ORF">ACFQSB_10040</name>
</gene>
<proteinExistence type="predicted"/>
<dbReference type="RefSeq" id="WP_354837350.1">
    <property type="nucleotide sequence ID" value="NZ_JBHTCG010000005.1"/>
</dbReference>
<name>A0ABW2NYR6_9ACTN</name>
<feature type="chain" id="PRO_5046086370" evidence="1">
    <location>
        <begin position="26"/>
        <end position="43"/>
    </location>
</feature>
<evidence type="ECO:0000313" key="3">
    <source>
        <dbReference type="Proteomes" id="UP001596496"/>
    </source>
</evidence>
<reference evidence="3" key="1">
    <citation type="journal article" date="2019" name="Int. J. Syst. Evol. Microbiol.">
        <title>The Global Catalogue of Microorganisms (GCM) 10K type strain sequencing project: providing services to taxonomists for standard genome sequencing and annotation.</title>
        <authorList>
            <consortium name="The Broad Institute Genomics Platform"/>
            <consortium name="The Broad Institute Genome Sequencing Center for Infectious Disease"/>
            <person name="Wu L."/>
            <person name="Ma J."/>
        </authorList>
    </citation>
    <scope>NUCLEOTIDE SEQUENCE [LARGE SCALE GENOMIC DNA]</scope>
    <source>
        <strain evidence="3">CECT 7649</strain>
    </source>
</reference>
<feature type="signal peptide" evidence="1">
    <location>
        <begin position="1"/>
        <end position="25"/>
    </location>
</feature>
<organism evidence="2 3">
    <name type="scientific">Sphaerisporangium rhizosphaerae</name>
    <dbReference type="NCBI Taxonomy" id="2269375"/>
    <lineage>
        <taxon>Bacteria</taxon>
        <taxon>Bacillati</taxon>
        <taxon>Actinomycetota</taxon>
        <taxon>Actinomycetes</taxon>
        <taxon>Streptosporangiales</taxon>
        <taxon>Streptosporangiaceae</taxon>
        <taxon>Sphaerisporangium</taxon>
    </lineage>
</organism>
<dbReference type="EMBL" id="JBHTCG010000005">
    <property type="protein sequence ID" value="MFC7382543.1"/>
    <property type="molecule type" value="Genomic_DNA"/>
</dbReference>
<keyword evidence="1" id="KW-0732">Signal</keyword>
<keyword evidence="3" id="KW-1185">Reference proteome</keyword>
<evidence type="ECO:0000256" key="1">
    <source>
        <dbReference type="SAM" id="SignalP"/>
    </source>
</evidence>